<evidence type="ECO:0000313" key="2">
    <source>
        <dbReference type="Proteomes" id="UP000243425"/>
    </source>
</evidence>
<name>Q3LW69_BIGNA</name>
<accession>Q3LW69</accession>
<dbReference type="Proteomes" id="UP000243425">
    <property type="component" value="Nucleomorph 2"/>
</dbReference>
<geneLocation type="nucleomorph" evidence="1"/>
<organism evidence="1 2">
    <name type="scientific">Bigelowiella natans</name>
    <name type="common">Pedinomonas minutissima</name>
    <name type="synonym">Chlorarachnion sp. (strain CCMP621)</name>
    <dbReference type="NCBI Taxonomy" id="227086"/>
    <lineage>
        <taxon>Eukaryota</taxon>
        <taxon>Sar</taxon>
        <taxon>Rhizaria</taxon>
        <taxon>Cercozoa</taxon>
        <taxon>Chlorarachniophyceae</taxon>
        <taxon>Bigelowiella</taxon>
    </lineage>
</organism>
<reference evidence="1 2" key="1">
    <citation type="journal article" date="2006" name="Proc. Natl. Acad. Sci. U.S.A.">
        <title>Complete nucleotide sequence of the chlorarachniophyte nucleomorph: nature's smallest nucleus.</title>
        <authorList>
            <person name="Gilson P.R."/>
            <person name="Su V."/>
            <person name="Slamovits C.H."/>
            <person name="Reith M.E."/>
            <person name="Keeling P.J."/>
            <person name="McFadden G.I."/>
        </authorList>
    </citation>
    <scope>NUCLEOTIDE SEQUENCE [LARGE SCALE GENOMIC DNA]</scope>
    <source>
        <strain evidence="2">CCMP621</strain>
    </source>
</reference>
<dbReference type="AlphaFoldDB" id="Q3LW69"/>
<keyword evidence="1" id="KW-0542">Nucleomorph</keyword>
<dbReference type="GeneID" id="5788517"/>
<evidence type="ECO:0000313" key="1">
    <source>
        <dbReference type="EMBL" id="ABA27297.1"/>
    </source>
</evidence>
<protein>
    <submittedName>
        <fullName evidence="1">Uncharacterized protein</fullName>
    </submittedName>
</protein>
<dbReference type="RefSeq" id="XP_001712909.1">
    <property type="nucleotide sequence ID" value="XM_001712857.1"/>
</dbReference>
<dbReference type="EMBL" id="DQ158857">
    <property type="protein sequence ID" value="ABA27297.1"/>
    <property type="molecule type" value="Genomic_DNA"/>
</dbReference>
<proteinExistence type="predicted"/>
<sequence>MKKFNTLMHNTKKYSLNRRSICNMKKFVYKNSFIYLNIDKNVSFDNGIFSISCNSGLLSTFRSKGKSNNLSTYNCIFVPVISDAKIKRWIGMKLDIKNETVLENILFDCEVESVTFNSYYSQKIFNYDDIKLVINFKTLEVNTSKLV</sequence>